<evidence type="ECO:0000256" key="1">
    <source>
        <dbReference type="ARBA" id="ARBA00023015"/>
    </source>
</evidence>
<dbReference type="GO" id="GO:0003700">
    <property type="term" value="F:DNA-binding transcription factor activity"/>
    <property type="evidence" value="ECO:0007669"/>
    <property type="project" value="TreeGrafter"/>
</dbReference>
<dbReference type="SUPFAM" id="SSF53822">
    <property type="entry name" value="Periplasmic binding protein-like I"/>
    <property type="match status" value="1"/>
</dbReference>
<accession>A0A0M2HPP4</accession>
<gene>
    <name evidence="5" type="primary">lacI_3</name>
    <name evidence="5" type="ORF">RS84_00869</name>
</gene>
<sequence>MTTDSVAPAGGPRKPSIYDVADRAGVSHMTVSRVLNGHPNIRASTRDKVMKAIDEMSYTRSSIARALATNRTMRIGAIVDNPGFFGPNSVLRAIEVAARENGYAVSSFSAGEAEDRRVDAGVMELLTQGVDALCVIAPRASSLDLLRQQAIGLPTLVVKEEPDEQMHTASVDQRAGATAAVRHLIDLGHRKILHVAGPPDWFDAKARTEAWRAALEEEGLPVVAPVIGDWSSDSGYAFGQTLDLGDATAVFVANDQMALGLLHGFAERGIRVPDDVSVVGFDDAPDARHYLPPLTTVRQDFTLLGKVVIGELLAAIEGAETEARELIQPELQVRASTAAPRA</sequence>
<dbReference type="SMART" id="SM00354">
    <property type="entry name" value="HTH_LACI"/>
    <property type="match status" value="1"/>
</dbReference>
<evidence type="ECO:0000259" key="4">
    <source>
        <dbReference type="PROSITE" id="PS50932"/>
    </source>
</evidence>
<organism evidence="5 6">
    <name type="scientific">Microbacterium hydrocarbonoxydans</name>
    <dbReference type="NCBI Taxonomy" id="273678"/>
    <lineage>
        <taxon>Bacteria</taxon>
        <taxon>Bacillati</taxon>
        <taxon>Actinomycetota</taxon>
        <taxon>Actinomycetes</taxon>
        <taxon>Micrococcales</taxon>
        <taxon>Microbacteriaceae</taxon>
        <taxon>Microbacterium</taxon>
    </lineage>
</organism>
<dbReference type="Gene3D" id="3.40.50.2300">
    <property type="match status" value="2"/>
</dbReference>
<dbReference type="EMBL" id="JYJB01000006">
    <property type="protein sequence ID" value="KJL48702.1"/>
    <property type="molecule type" value="Genomic_DNA"/>
</dbReference>
<dbReference type="Gene3D" id="1.10.260.40">
    <property type="entry name" value="lambda repressor-like DNA-binding domains"/>
    <property type="match status" value="1"/>
</dbReference>
<dbReference type="PROSITE" id="PS00356">
    <property type="entry name" value="HTH_LACI_1"/>
    <property type="match status" value="1"/>
</dbReference>
<dbReference type="PANTHER" id="PTHR30146:SF109">
    <property type="entry name" value="HTH-TYPE TRANSCRIPTIONAL REGULATOR GALS"/>
    <property type="match status" value="1"/>
</dbReference>
<evidence type="ECO:0000256" key="3">
    <source>
        <dbReference type="ARBA" id="ARBA00023163"/>
    </source>
</evidence>
<dbReference type="RefSeq" id="WP_045256519.1">
    <property type="nucleotide sequence ID" value="NZ_JYJB01000006.1"/>
</dbReference>
<dbReference type="PATRIC" id="fig|273678.4.peg.864"/>
<dbReference type="InterPro" id="IPR010982">
    <property type="entry name" value="Lambda_DNA-bd_dom_sf"/>
</dbReference>
<dbReference type="InterPro" id="IPR046335">
    <property type="entry name" value="LacI/GalR-like_sensor"/>
</dbReference>
<evidence type="ECO:0000313" key="6">
    <source>
        <dbReference type="Proteomes" id="UP000033900"/>
    </source>
</evidence>
<protein>
    <submittedName>
        <fullName evidence="5">Lactose operon repressor</fullName>
    </submittedName>
</protein>
<dbReference type="SUPFAM" id="SSF47413">
    <property type="entry name" value="lambda repressor-like DNA-binding domains"/>
    <property type="match status" value="1"/>
</dbReference>
<dbReference type="CDD" id="cd01574">
    <property type="entry name" value="PBP1_LacI"/>
    <property type="match status" value="1"/>
</dbReference>
<evidence type="ECO:0000256" key="2">
    <source>
        <dbReference type="ARBA" id="ARBA00023125"/>
    </source>
</evidence>
<keyword evidence="3" id="KW-0804">Transcription</keyword>
<dbReference type="OrthoDB" id="9785139at2"/>
<dbReference type="AlphaFoldDB" id="A0A0M2HPP4"/>
<comment type="caution">
    <text evidence="5">The sequence shown here is derived from an EMBL/GenBank/DDBJ whole genome shotgun (WGS) entry which is preliminary data.</text>
</comment>
<keyword evidence="6" id="KW-1185">Reference proteome</keyword>
<proteinExistence type="predicted"/>
<dbReference type="Pfam" id="PF00356">
    <property type="entry name" value="LacI"/>
    <property type="match status" value="1"/>
</dbReference>
<keyword evidence="1" id="KW-0805">Transcription regulation</keyword>
<dbReference type="CDD" id="cd01392">
    <property type="entry name" value="HTH_LacI"/>
    <property type="match status" value="1"/>
</dbReference>
<evidence type="ECO:0000313" key="5">
    <source>
        <dbReference type="EMBL" id="KJL48702.1"/>
    </source>
</evidence>
<dbReference type="STRING" id="273678.RS84_00869"/>
<dbReference type="PROSITE" id="PS50932">
    <property type="entry name" value="HTH_LACI_2"/>
    <property type="match status" value="1"/>
</dbReference>
<keyword evidence="2" id="KW-0238">DNA-binding</keyword>
<dbReference type="GO" id="GO:0000976">
    <property type="term" value="F:transcription cis-regulatory region binding"/>
    <property type="evidence" value="ECO:0007669"/>
    <property type="project" value="TreeGrafter"/>
</dbReference>
<dbReference type="Pfam" id="PF13377">
    <property type="entry name" value="Peripla_BP_3"/>
    <property type="match status" value="1"/>
</dbReference>
<dbReference type="InterPro" id="IPR000843">
    <property type="entry name" value="HTH_LacI"/>
</dbReference>
<feature type="domain" description="HTH lacI-type" evidence="4">
    <location>
        <begin position="15"/>
        <end position="69"/>
    </location>
</feature>
<name>A0A0M2HPP4_9MICO</name>
<dbReference type="Proteomes" id="UP000033900">
    <property type="component" value="Unassembled WGS sequence"/>
</dbReference>
<reference evidence="5 6" key="1">
    <citation type="submission" date="2015-02" db="EMBL/GenBank/DDBJ databases">
        <title>Draft genome sequences of ten Microbacterium spp. with emphasis on heavy metal contaminated environments.</title>
        <authorList>
            <person name="Corretto E."/>
        </authorList>
    </citation>
    <scope>NUCLEOTIDE SEQUENCE [LARGE SCALE GENOMIC DNA]</scope>
    <source>
        <strain evidence="5 6">SA35</strain>
    </source>
</reference>
<dbReference type="PANTHER" id="PTHR30146">
    <property type="entry name" value="LACI-RELATED TRANSCRIPTIONAL REPRESSOR"/>
    <property type="match status" value="1"/>
</dbReference>
<dbReference type="InterPro" id="IPR028082">
    <property type="entry name" value="Peripla_BP_I"/>
</dbReference>